<evidence type="ECO:0000313" key="12">
    <source>
        <dbReference type="Proteomes" id="UP001146793"/>
    </source>
</evidence>
<dbReference type="Proteomes" id="UP001146793">
    <property type="component" value="Unassembled WGS sequence"/>
</dbReference>
<evidence type="ECO:0000259" key="10">
    <source>
        <dbReference type="SMART" id="SM01036"/>
    </source>
</evidence>
<evidence type="ECO:0000313" key="11">
    <source>
        <dbReference type="EMBL" id="KAJ3448152.1"/>
    </source>
</evidence>
<dbReference type="SUPFAM" id="SSF48371">
    <property type="entry name" value="ARM repeat"/>
    <property type="match status" value="2"/>
</dbReference>
<evidence type="ECO:0000256" key="7">
    <source>
        <dbReference type="RuleBase" id="RU367065"/>
    </source>
</evidence>
<dbReference type="Pfam" id="PF08146">
    <property type="entry name" value="BP28CT"/>
    <property type="match status" value="1"/>
</dbReference>
<keyword evidence="8" id="KW-0175">Coiled coil</keyword>
<dbReference type="InterPro" id="IPR012954">
    <property type="entry name" value="BP28_C_dom"/>
</dbReference>
<evidence type="ECO:0000256" key="8">
    <source>
        <dbReference type="SAM" id="Coils"/>
    </source>
</evidence>
<dbReference type="PANTHER" id="PTHR13457:SF1">
    <property type="entry name" value="HEAT REPEAT-CONTAINING PROTEIN 1"/>
    <property type="match status" value="1"/>
</dbReference>
<proteinExistence type="inferred from homology"/>
<name>A0AAV8A1V1_9EUKA</name>
<comment type="subcellular location">
    <subcellularLocation>
        <location evidence="1 7">Nucleus</location>
        <location evidence="1 7">Nucleolus</location>
    </subcellularLocation>
</comment>
<evidence type="ECO:0000256" key="5">
    <source>
        <dbReference type="ARBA" id="ARBA00023242"/>
    </source>
</evidence>
<dbReference type="InterPro" id="IPR022125">
    <property type="entry name" value="U3snoRNP10_N"/>
</dbReference>
<keyword evidence="3 7" id="KW-0690">Ribosome biogenesis</keyword>
<dbReference type="Pfam" id="PF12397">
    <property type="entry name" value="U3snoRNP10"/>
    <property type="match status" value="1"/>
</dbReference>
<accession>A0AAV8A1V1</accession>
<evidence type="ECO:0000256" key="1">
    <source>
        <dbReference type="ARBA" id="ARBA00004604"/>
    </source>
</evidence>
<keyword evidence="4 7" id="KW-0698">rRNA processing</keyword>
<dbReference type="GO" id="GO:0032040">
    <property type="term" value="C:small-subunit processome"/>
    <property type="evidence" value="ECO:0007669"/>
    <property type="project" value="TreeGrafter"/>
</dbReference>
<dbReference type="GO" id="GO:0030515">
    <property type="term" value="F:snoRNA binding"/>
    <property type="evidence" value="ECO:0007669"/>
    <property type="project" value="TreeGrafter"/>
</dbReference>
<keyword evidence="5 7" id="KW-0539">Nucleus</keyword>
<evidence type="ECO:0000256" key="9">
    <source>
        <dbReference type="SAM" id="MobiDB-lite"/>
    </source>
</evidence>
<feature type="coiled-coil region" evidence="8">
    <location>
        <begin position="1160"/>
        <end position="1192"/>
    </location>
</feature>
<feature type="region of interest" description="Disordered" evidence="9">
    <location>
        <begin position="1906"/>
        <end position="1927"/>
    </location>
</feature>
<sequence>MTDLSRQLSEIRKKRRHIPSMVGHSYQTSLIFKPKEALEITNETLQRMALKGLNSLIQQDVRLSRRQGSLLDRSRVDFDRLSLTENENEKLNEELKKFVPLLSPYFMDSNAHYIIEYFIRIYKIHLYNPDLMVKMGLPFHSTSLFTRLLQVLNLNGTKWYFLGSVKRSGHNLTRSTIAATSLRNVWLIREICDLMKKRNEKNLLFTTLISFYTALMIDICDRVNQESNQQLQDEVINLILPYLMSFLSNTSQSKQQFQNTQFNNSLFQDEELSLGSLMILTKICSENLISKKLLKTIITLIANRKNEKIELDLKCLIIIYQNQEHLTYFPIAIIEKFTIDQILDLCSKYDSNRFLSAYFKKLIKKAFQSKKKEDEDDDEEMKDENKDDSDLIIEIEDDEENEKNSMLLKYISLTDNKLEDIIIFEILDEMISLYLKKRKICNNKHYQQIIKQLDQRYPIQVDKIINKYLKTVEVEEFWDFIKLIQHHHIIANTNTTVYLALQHSEASIRYIAFEKLKTIITDVLTNKDEQNIERTSILFSDSILLQLNDSDLHNKTTTKIINLILELDDLLFRIINDKKELINALYILVNSCDKYSKNKLKLKTFKLIAKYFLKNNKQKNKKKGKEKGKEKEKEKEIEKEKELKKFNSILFANLFIQKTTIELNQWVCTNIYNITKNPIFKNINNKNIVKKHKSIIEQNKSLITTLSMKLNDKNNIFVLMGYLKENFNFNCSIIFLYSLIELYKNKTLKLIKSELLIIFIQVYELIIDCLKMNNEINNNNKIEDINNEKKMYVKTILIKLTNETIHSTLKIKILKTIMNLIIHLIRVKEKESLQYFYKFLLNHKDLFQNELYIFFSIFFNFKTFTIIQFLSSFWFNEKENLNIETNNNNNNNNNNNDDDDDNKLQLSSLYYASGIIISTKNEKLQTQMYQLIPSLLTLLASEKKIIRHAVITCYISLLQCYPQDEILLKLISQQNHFLNTKNHLTNFFKNKLNEEIIEQFLIKFLKIKSIKYKYLIFKSLIFFHSKFKLRKTFPLLNELLNNCLDQNNNQKIENNYKEKLFSILMTQFNIRFHKEISEKKYYEFLQSSLLCQNDRYQKSAIKIMNPELFKNFSNNLQIKFIKTLIKSLTLMNQKNKILIIQLLKKIQISGKQIINLFNILDDNKENKNQMKIENEQKKNKEKEKEKENDKQYLKNFPMLLKCLEIFKIKENLTEKYYLTESLFKLLSKFLDKKNPLHKISSREYCKQLILGFISNISNEFEDLVFQNNKKKTDHGLLKKYERYYQINLLVDCMKIGDNPQTHNQALLTLSSIAKLYPHKVVKQIVNIFSYLGEHTLKRDDNYTFIVIEKTINRIIPPILEEGTLKPMDLLEIFTQNLKYIPSQRKIPFFVCLIKKMGVEQLWSLLLIILKKEKLTHDSINFLHQLCDQFKPTIKIECFVKILKKENKNEIINLNTAFQILNFIIDQLDSENYLEQLIQINDKEETNKLQNSYLKLFSILLLNLQKTNNRKIIDHIHEIFQLLHKLLSLENFLPVINNLLTNEDSEIRRKALIMLNNRIEMNSGTFSNHEVQLFVSVLEPISKLLKSETKLPLNYQTTLLSVDVLTNNFAKFKPQLFLQFLPLIIESLTIKQKNFHLLSSIIMCIATLTRNLETLILPYLPKFFPLVIKTLKLVIMKKQKKLEKIRKMNKKQKPKTNTNTNINIETKDNEDNEIDYLLIISCLSCIESVILKIPQFMSAYLENLFSLLLCQNLTSDSNQIEIQDMIENIFDIIAEKISARVLLNPIFNIFKFATVSGTNSLCFLFNFLNKVCLKMDSEAASIYYKSLLKFFLVSFDLRNNQSVIGMKQIQTQNISFTLQEKQEQIDLIESTIMSAFISLIMKLNENMFKQIFLKILHWATANAFEKENKNENDEEDEDQDEEKDEDEDSIKVGMSKMIVLFRLCDYLISRLKTVFVPYFEYLSEYFLEIITNAKTVDKKYLYEYNLVLNYCFDYLRKSFLYDTSGYFDQEKFQLISQPLTNCLSDQIEGESTEMFTERMEGHLIPCLAQFAVTLSDDLLWKPLNYQIWLQSRSENALVRITVLKTIRELYNRLGEEFVIVTPDSIQFISELMEDSDIHVESLCQQVIKTIEQYLGGKSIRDYLI</sequence>
<dbReference type="GO" id="GO:0030686">
    <property type="term" value="C:90S preribosome"/>
    <property type="evidence" value="ECO:0007669"/>
    <property type="project" value="TreeGrafter"/>
</dbReference>
<feature type="compositionally biased region" description="Acidic residues" evidence="9">
    <location>
        <begin position="1911"/>
        <end position="1927"/>
    </location>
</feature>
<comment type="function">
    <text evidence="7">Involved in nucleolar processing of pre-18S ribosomal RNA.</text>
</comment>
<dbReference type="PANTHER" id="PTHR13457">
    <property type="entry name" value="BAP28"/>
    <property type="match status" value="1"/>
</dbReference>
<dbReference type="InterPro" id="IPR040191">
    <property type="entry name" value="UTP10"/>
</dbReference>
<dbReference type="EMBL" id="JANTQA010000015">
    <property type="protein sequence ID" value="KAJ3448152.1"/>
    <property type="molecule type" value="Genomic_DNA"/>
</dbReference>
<evidence type="ECO:0000256" key="6">
    <source>
        <dbReference type="ARBA" id="ARBA00023274"/>
    </source>
</evidence>
<comment type="similarity">
    <text evidence="2 7">Belongs to the HEATR1/UTP10 family.</text>
</comment>
<protein>
    <recommendedName>
        <fullName evidence="7">HEAT repeat-containing protein 1</fullName>
    </recommendedName>
</protein>
<dbReference type="GO" id="GO:0000462">
    <property type="term" value="P:maturation of SSU-rRNA from tricistronic rRNA transcript (SSU-rRNA, 5.8S rRNA, LSU-rRNA)"/>
    <property type="evidence" value="ECO:0007669"/>
    <property type="project" value="TreeGrafter"/>
</dbReference>
<dbReference type="GO" id="GO:0034455">
    <property type="term" value="C:t-UTP complex"/>
    <property type="evidence" value="ECO:0007669"/>
    <property type="project" value="TreeGrafter"/>
</dbReference>
<evidence type="ECO:0000256" key="4">
    <source>
        <dbReference type="ARBA" id="ARBA00022552"/>
    </source>
</evidence>
<dbReference type="InterPro" id="IPR011989">
    <property type="entry name" value="ARM-like"/>
</dbReference>
<comment type="caution">
    <text evidence="11">The sequence shown here is derived from an EMBL/GenBank/DDBJ whole genome shotgun (WGS) entry which is preliminary data.</text>
</comment>
<keyword evidence="6 7" id="KW-0687">Ribonucleoprotein</keyword>
<feature type="domain" description="BP28 C-terminal" evidence="10">
    <location>
        <begin position="1816"/>
        <end position="2005"/>
    </location>
</feature>
<organism evidence="11 12">
    <name type="scientific">Anaeramoeba flamelloides</name>
    <dbReference type="NCBI Taxonomy" id="1746091"/>
    <lineage>
        <taxon>Eukaryota</taxon>
        <taxon>Metamonada</taxon>
        <taxon>Anaeramoebidae</taxon>
        <taxon>Anaeramoeba</taxon>
    </lineage>
</organism>
<evidence type="ECO:0000256" key="2">
    <source>
        <dbReference type="ARBA" id="ARBA00010559"/>
    </source>
</evidence>
<dbReference type="Gene3D" id="1.25.10.10">
    <property type="entry name" value="Leucine-rich Repeat Variant"/>
    <property type="match status" value="1"/>
</dbReference>
<reference evidence="11" key="1">
    <citation type="submission" date="2022-08" db="EMBL/GenBank/DDBJ databases">
        <title>Novel sulphate-reducing endosymbionts in the free-living metamonad Anaeramoeba.</title>
        <authorList>
            <person name="Jerlstrom-Hultqvist J."/>
            <person name="Cepicka I."/>
            <person name="Gallot-Lavallee L."/>
            <person name="Salas-Leiva D."/>
            <person name="Curtis B.A."/>
            <person name="Zahonova K."/>
            <person name="Pipaliya S."/>
            <person name="Dacks J."/>
            <person name="Roger A.J."/>
        </authorList>
    </citation>
    <scope>NUCLEOTIDE SEQUENCE</scope>
    <source>
        <strain evidence="11">Busselton2</strain>
    </source>
</reference>
<dbReference type="InterPro" id="IPR016024">
    <property type="entry name" value="ARM-type_fold"/>
</dbReference>
<gene>
    <name evidence="11" type="ORF">M0812_00628</name>
</gene>
<dbReference type="SMART" id="SM01036">
    <property type="entry name" value="BP28CT"/>
    <property type="match status" value="1"/>
</dbReference>
<evidence type="ECO:0000256" key="3">
    <source>
        <dbReference type="ARBA" id="ARBA00022517"/>
    </source>
</evidence>
<dbReference type="GO" id="GO:0045943">
    <property type="term" value="P:positive regulation of transcription by RNA polymerase I"/>
    <property type="evidence" value="ECO:0007669"/>
    <property type="project" value="TreeGrafter"/>
</dbReference>